<evidence type="ECO:0000256" key="3">
    <source>
        <dbReference type="ARBA" id="ARBA00022946"/>
    </source>
</evidence>
<dbReference type="GO" id="GO:0009535">
    <property type="term" value="C:chloroplast thylakoid membrane"/>
    <property type="evidence" value="ECO:0000318"/>
    <property type="project" value="GO_Central"/>
</dbReference>
<accession>A0A1U7ZCY8</accession>
<feature type="compositionally biased region" description="Low complexity" evidence="4">
    <location>
        <begin position="70"/>
        <end position="86"/>
    </location>
</feature>
<proteinExistence type="predicted"/>
<evidence type="ECO:0000313" key="6">
    <source>
        <dbReference type="RefSeq" id="XP_010245209.1"/>
    </source>
</evidence>
<gene>
    <name evidence="6" type="primary">LOC104588817</name>
</gene>
<dbReference type="OMA" id="PDEWGDR"/>
<dbReference type="Proteomes" id="UP000189703">
    <property type="component" value="Unplaced"/>
</dbReference>
<dbReference type="STRING" id="4432.A0A1U7ZCY8"/>
<keyword evidence="3" id="KW-0809">Transit peptide</keyword>
<keyword evidence="2" id="KW-0934">Plastid</keyword>
<dbReference type="GeneID" id="104588817"/>
<sequence>MALLLTSHPSLLLKHPKTLRLYSLRSLNPSLSFSLTSPSSKFSFLRVRSSLSGETPDQFPGRYSVNKPPKNQISNKKSSAKSSGKIYAEQKDDGTSSAGITDEWGEKAEPEAETSYTKFSDADPPKDEDEWEGNKESASGNGSAALYDKLGDLKRSLVDTVYGTDFGFQASAEVRAEVLELVNQLESSNPTPAPLEATSLLDGNWILLYTAFSELLPLLAAGTTPLFKIKRICQKIDTKSLAIENSTALSSPFATFSFSASATFEVRGPSKMQVKFTEGAFQPPEIKSTVDLPENVEIFGQKIDLAPIQQSLKPLQDAVASISRAISGQPPLKLPIPGERSQSWLIITYLDKDLRISRGDGGLFILAKEGSSLLDQ</sequence>
<protein>
    <submittedName>
        <fullName evidence="6">Plastid lipid-associated protein 3, chloroplastic-like</fullName>
    </submittedName>
</protein>
<dbReference type="PANTHER" id="PTHR31906">
    <property type="entry name" value="PLASTID-LIPID-ASSOCIATED PROTEIN 4, CHLOROPLASTIC-RELATED"/>
    <property type="match status" value="1"/>
</dbReference>
<dbReference type="AlphaFoldDB" id="A0A1U7ZCY8"/>
<name>A0A1U7ZCY8_NELNU</name>
<dbReference type="Pfam" id="PF04755">
    <property type="entry name" value="PAP_fibrillin"/>
    <property type="match status" value="1"/>
</dbReference>
<keyword evidence="5" id="KW-1185">Reference proteome</keyword>
<evidence type="ECO:0000256" key="1">
    <source>
        <dbReference type="ARBA" id="ARBA00004474"/>
    </source>
</evidence>
<feature type="region of interest" description="Disordered" evidence="4">
    <location>
        <begin position="52"/>
        <end position="142"/>
    </location>
</feature>
<reference evidence="6" key="1">
    <citation type="submission" date="2025-08" db="UniProtKB">
        <authorList>
            <consortium name="RefSeq"/>
        </authorList>
    </citation>
    <scope>IDENTIFICATION</scope>
</reference>
<organism evidence="5 6">
    <name type="scientific">Nelumbo nucifera</name>
    <name type="common">Sacred lotus</name>
    <dbReference type="NCBI Taxonomy" id="4432"/>
    <lineage>
        <taxon>Eukaryota</taxon>
        <taxon>Viridiplantae</taxon>
        <taxon>Streptophyta</taxon>
        <taxon>Embryophyta</taxon>
        <taxon>Tracheophyta</taxon>
        <taxon>Spermatophyta</taxon>
        <taxon>Magnoliopsida</taxon>
        <taxon>Proteales</taxon>
        <taxon>Nelumbonaceae</taxon>
        <taxon>Nelumbo</taxon>
    </lineage>
</organism>
<evidence type="ECO:0000256" key="4">
    <source>
        <dbReference type="SAM" id="MobiDB-lite"/>
    </source>
</evidence>
<dbReference type="InterPro" id="IPR039633">
    <property type="entry name" value="PAP"/>
</dbReference>
<evidence type="ECO:0000313" key="5">
    <source>
        <dbReference type="Proteomes" id="UP000189703"/>
    </source>
</evidence>
<dbReference type="InterPro" id="IPR006843">
    <property type="entry name" value="PAP/fibrillin_dom"/>
</dbReference>
<dbReference type="GO" id="GO:0010117">
    <property type="term" value="P:photoprotection"/>
    <property type="evidence" value="ECO:0000318"/>
    <property type="project" value="GO_Central"/>
</dbReference>
<dbReference type="KEGG" id="nnu:104588817"/>
<dbReference type="FunCoup" id="A0A1U7ZCY8">
    <property type="interactions" value="1497"/>
</dbReference>
<evidence type="ECO:0000256" key="2">
    <source>
        <dbReference type="ARBA" id="ARBA00022640"/>
    </source>
</evidence>
<dbReference type="OrthoDB" id="498392at2759"/>
<dbReference type="eggNOG" id="ENOG502QQMX">
    <property type="taxonomic scope" value="Eukaryota"/>
</dbReference>
<dbReference type="RefSeq" id="XP_010245209.1">
    <property type="nucleotide sequence ID" value="XM_010246907.2"/>
</dbReference>
<comment type="subcellular location">
    <subcellularLocation>
        <location evidence="1">Plastid</location>
    </subcellularLocation>
</comment>